<name>A0A0E9RXQ6_ANGAN</name>
<reference evidence="1" key="1">
    <citation type="submission" date="2014-11" db="EMBL/GenBank/DDBJ databases">
        <authorList>
            <person name="Amaro Gonzalez C."/>
        </authorList>
    </citation>
    <scope>NUCLEOTIDE SEQUENCE</scope>
</reference>
<reference evidence="1" key="2">
    <citation type="journal article" date="2015" name="Fish Shellfish Immunol.">
        <title>Early steps in the European eel (Anguilla anguilla)-Vibrio vulnificus interaction in the gills: Role of the RtxA13 toxin.</title>
        <authorList>
            <person name="Callol A."/>
            <person name="Pajuelo D."/>
            <person name="Ebbesson L."/>
            <person name="Teles M."/>
            <person name="MacKenzie S."/>
            <person name="Amaro C."/>
        </authorList>
    </citation>
    <scope>NUCLEOTIDE SEQUENCE</scope>
</reference>
<evidence type="ECO:0000313" key="1">
    <source>
        <dbReference type="EMBL" id="JAH33185.1"/>
    </source>
</evidence>
<dbReference type="EMBL" id="GBXM01075392">
    <property type="protein sequence ID" value="JAH33185.1"/>
    <property type="molecule type" value="Transcribed_RNA"/>
</dbReference>
<sequence length="45" mass="5188">MCTQVLLHLSRYIQIEISITLKNAYDSKINNNSLCVNSSSNYEYC</sequence>
<dbReference type="AlphaFoldDB" id="A0A0E9RXQ6"/>
<protein>
    <submittedName>
        <fullName evidence="1">Uncharacterized protein</fullName>
    </submittedName>
</protein>
<accession>A0A0E9RXQ6</accession>
<organism evidence="1">
    <name type="scientific">Anguilla anguilla</name>
    <name type="common">European freshwater eel</name>
    <name type="synonym">Muraena anguilla</name>
    <dbReference type="NCBI Taxonomy" id="7936"/>
    <lineage>
        <taxon>Eukaryota</taxon>
        <taxon>Metazoa</taxon>
        <taxon>Chordata</taxon>
        <taxon>Craniata</taxon>
        <taxon>Vertebrata</taxon>
        <taxon>Euteleostomi</taxon>
        <taxon>Actinopterygii</taxon>
        <taxon>Neopterygii</taxon>
        <taxon>Teleostei</taxon>
        <taxon>Anguilliformes</taxon>
        <taxon>Anguillidae</taxon>
        <taxon>Anguilla</taxon>
    </lineage>
</organism>
<proteinExistence type="predicted"/>